<comment type="caution">
    <text evidence="2">The sequence shown here is derived from an EMBL/GenBank/DDBJ whole genome shotgun (WGS) entry which is preliminary data.</text>
</comment>
<dbReference type="InterPro" id="IPR000639">
    <property type="entry name" value="Epox_hydrolase-like"/>
</dbReference>
<reference evidence="2 3" key="1">
    <citation type="submission" date="2024-07" db="EMBL/GenBank/DDBJ databases">
        <title>Draft sequence of the Neodothiora populina.</title>
        <authorList>
            <person name="Drown D.D."/>
            <person name="Schuette U.S."/>
            <person name="Buechlein A.B."/>
            <person name="Rusch D.R."/>
            <person name="Winton L.W."/>
            <person name="Adams G.A."/>
        </authorList>
    </citation>
    <scope>NUCLEOTIDE SEQUENCE [LARGE SCALE GENOMIC DNA]</scope>
    <source>
        <strain evidence="2 3">CPC 39397</strain>
    </source>
</reference>
<dbReference type="Pfam" id="PF00561">
    <property type="entry name" value="Abhydrolase_1"/>
    <property type="match status" value="1"/>
</dbReference>
<protein>
    <recommendedName>
        <fullName evidence="1">AB hydrolase-1 domain-containing protein</fullName>
    </recommendedName>
</protein>
<dbReference type="InterPro" id="IPR050266">
    <property type="entry name" value="AB_hydrolase_sf"/>
</dbReference>
<dbReference type="EMBL" id="JBFMKM010000007">
    <property type="protein sequence ID" value="KAL1305137.1"/>
    <property type="molecule type" value="Genomic_DNA"/>
</dbReference>
<dbReference type="GeneID" id="95975764"/>
<dbReference type="PRINTS" id="PR00412">
    <property type="entry name" value="EPOXHYDRLASE"/>
</dbReference>
<dbReference type="InterPro" id="IPR000073">
    <property type="entry name" value="AB_hydrolase_1"/>
</dbReference>
<dbReference type="RefSeq" id="XP_069201411.1">
    <property type="nucleotide sequence ID" value="XM_069341335.1"/>
</dbReference>
<proteinExistence type="predicted"/>
<sequence length="300" mass="32712">MTSVQKTLEVPHLGGTTANYWLSSADASKPTLVLIHSFATSVDIYRPQFSNNALTGRYNLLAVDVLGHGKTRTKSPHWTYWDTAIVNLQVLEQLGLKAGYVPVGTSQGGFVAVRMALLAPQSVLGIVLLGTSLDYESERTMKLRCWDAGKILTGIIDALSTTGSMPDFEPDDNFCDLTIDTGFGSGVSSADRDFWRQAIKTNWGGDAGRRQARMAAICLRDRDGLHGRVFDVLCPVLWMQGTADVVYSVENATEEIKLFVNSPDTRLQVVDGGQHYLSFSNPDEVNAALLDFATKCANEA</sequence>
<feature type="domain" description="AB hydrolase-1" evidence="1">
    <location>
        <begin position="30"/>
        <end position="138"/>
    </location>
</feature>
<dbReference type="PANTHER" id="PTHR43798">
    <property type="entry name" value="MONOACYLGLYCEROL LIPASE"/>
    <property type="match status" value="1"/>
</dbReference>
<evidence type="ECO:0000313" key="2">
    <source>
        <dbReference type="EMBL" id="KAL1305137.1"/>
    </source>
</evidence>
<dbReference type="SUPFAM" id="SSF53474">
    <property type="entry name" value="alpha/beta-Hydrolases"/>
    <property type="match status" value="1"/>
</dbReference>
<keyword evidence="3" id="KW-1185">Reference proteome</keyword>
<dbReference type="InterPro" id="IPR029058">
    <property type="entry name" value="AB_hydrolase_fold"/>
</dbReference>
<accession>A0ABR3PGG2</accession>
<organism evidence="2 3">
    <name type="scientific">Neodothiora populina</name>
    <dbReference type="NCBI Taxonomy" id="2781224"/>
    <lineage>
        <taxon>Eukaryota</taxon>
        <taxon>Fungi</taxon>
        <taxon>Dikarya</taxon>
        <taxon>Ascomycota</taxon>
        <taxon>Pezizomycotina</taxon>
        <taxon>Dothideomycetes</taxon>
        <taxon>Dothideomycetidae</taxon>
        <taxon>Dothideales</taxon>
        <taxon>Dothioraceae</taxon>
        <taxon>Neodothiora</taxon>
    </lineage>
</organism>
<gene>
    <name evidence="2" type="ORF">AAFC00_002062</name>
</gene>
<dbReference type="Gene3D" id="3.40.50.1820">
    <property type="entry name" value="alpha/beta hydrolase"/>
    <property type="match status" value="1"/>
</dbReference>
<evidence type="ECO:0000313" key="3">
    <source>
        <dbReference type="Proteomes" id="UP001562354"/>
    </source>
</evidence>
<dbReference type="PANTHER" id="PTHR43798:SF33">
    <property type="entry name" value="HYDROLASE, PUTATIVE (AFU_ORTHOLOGUE AFUA_2G14860)-RELATED"/>
    <property type="match status" value="1"/>
</dbReference>
<evidence type="ECO:0000259" key="1">
    <source>
        <dbReference type="Pfam" id="PF00561"/>
    </source>
</evidence>
<dbReference type="Proteomes" id="UP001562354">
    <property type="component" value="Unassembled WGS sequence"/>
</dbReference>
<name>A0ABR3PGG2_9PEZI</name>